<dbReference type="PANTHER" id="PTHR10000">
    <property type="entry name" value="PHOSPHOSERINE PHOSPHATASE"/>
    <property type="match status" value="1"/>
</dbReference>
<keyword evidence="1" id="KW-0378">Hydrolase</keyword>
<dbReference type="GO" id="GO:0005829">
    <property type="term" value="C:cytosol"/>
    <property type="evidence" value="ECO:0007669"/>
    <property type="project" value="TreeGrafter"/>
</dbReference>
<protein>
    <submittedName>
        <fullName evidence="1">Cof-type HAD-IIB family hydrolase</fullName>
    </submittedName>
</protein>
<dbReference type="PROSITE" id="PS01229">
    <property type="entry name" value="COF_2"/>
    <property type="match status" value="1"/>
</dbReference>
<reference evidence="1" key="1">
    <citation type="submission" date="2020-10" db="EMBL/GenBank/DDBJ databases">
        <authorList>
            <person name="Gilroy R."/>
        </authorList>
    </citation>
    <scope>NUCLEOTIDE SEQUENCE</scope>
    <source>
        <strain evidence="1">14700</strain>
    </source>
</reference>
<dbReference type="Proteomes" id="UP000810292">
    <property type="component" value="Unassembled WGS sequence"/>
</dbReference>
<dbReference type="SUPFAM" id="SSF56784">
    <property type="entry name" value="HAD-like"/>
    <property type="match status" value="1"/>
</dbReference>
<accession>A0A9D9NDP1</accession>
<dbReference type="InterPro" id="IPR006379">
    <property type="entry name" value="HAD-SF_hydro_IIB"/>
</dbReference>
<dbReference type="InterPro" id="IPR023214">
    <property type="entry name" value="HAD_sf"/>
</dbReference>
<name>A0A9D9NDP1_9SPIO</name>
<evidence type="ECO:0000313" key="2">
    <source>
        <dbReference type="Proteomes" id="UP000810292"/>
    </source>
</evidence>
<dbReference type="GO" id="GO:0000287">
    <property type="term" value="F:magnesium ion binding"/>
    <property type="evidence" value="ECO:0007669"/>
    <property type="project" value="TreeGrafter"/>
</dbReference>
<gene>
    <name evidence="1" type="ORF">IAA72_07400</name>
</gene>
<dbReference type="Gene3D" id="3.30.1240.10">
    <property type="match status" value="1"/>
</dbReference>
<organism evidence="1 2">
    <name type="scientific">Candidatus Ornithospirochaeta stercoravium</name>
    <dbReference type="NCBI Taxonomy" id="2840897"/>
    <lineage>
        <taxon>Bacteria</taxon>
        <taxon>Pseudomonadati</taxon>
        <taxon>Spirochaetota</taxon>
        <taxon>Spirochaetia</taxon>
        <taxon>Spirochaetales</taxon>
        <taxon>Spirochaetaceae</taxon>
        <taxon>Spirochaetaceae incertae sedis</taxon>
        <taxon>Candidatus Ornithospirochaeta</taxon>
    </lineage>
</organism>
<dbReference type="NCBIfam" id="TIGR01484">
    <property type="entry name" value="HAD-SF-IIB"/>
    <property type="match status" value="1"/>
</dbReference>
<dbReference type="InterPro" id="IPR036412">
    <property type="entry name" value="HAD-like_sf"/>
</dbReference>
<dbReference type="SFLD" id="SFLDS00003">
    <property type="entry name" value="Haloacid_Dehalogenase"/>
    <property type="match status" value="1"/>
</dbReference>
<reference evidence="1" key="2">
    <citation type="journal article" date="2021" name="PeerJ">
        <title>Extensive microbial diversity within the chicken gut microbiome revealed by metagenomics and culture.</title>
        <authorList>
            <person name="Gilroy R."/>
            <person name="Ravi A."/>
            <person name="Getino M."/>
            <person name="Pursley I."/>
            <person name="Horton D.L."/>
            <person name="Alikhan N.F."/>
            <person name="Baker D."/>
            <person name="Gharbi K."/>
            <person name="Hall N."/>
            <person name="Watson M."/>
            <person name="Adriaenssens E.M."/>
            <person name="Foster-Nyarko E."/>
            <person name="Jarju S."/>
            <person name="Secka A."/>
            <person name="Antonio M."/>
            <person name="Oren A."/>
            <person name="Chaudhuri R.R."/>
            <person name="La Ragione R."/>
            <person name="Hildebrand F."/>
            <person name="Pallen M.J."/>
        </authorList>
    </citation>
    <scope>NUCLEOTIDE SEQUENCE</scope>
    <source>
        <strain evidence="1">14700</strain>
    </source>
</reference>
<dbReference type="NCBIfam" id="TIGR00099">
    <property type="entry name" value="Cof-subfamily"/>
    <property type="match status" value="1"/>
</dbReference>
<evidence type="ECO:0000313" key="1">
    <source>
        <dbReference type="EMBL" id="MBO8469593.1"/>
    </source>
</evidence>
<dbReference type="InterPro" id="IPR000150">
    <property type="entry name" value="Cof"/>
</dbReference>
<dbReference type="AlphaFoldDB" id="A0A9D9NDP1"/>
<dbReference type="PANTHER" id="PTHR10000:SF25">
    <property type="entry name" value="PHOSPHATASE YKRA-RELATED"/>
    <property type="match status" value="1"/>
</dbReference>
<dbReference type="Pfam" id="PF08282">
    <property type="entry name" value="Hydrolase_3"/>
    <property type="match status" value="1"/>
</dbReference>
<comment type="caution">
    <text evidence="1">The sequence shown here is derived from an EMBL/GenBank/DDBJ whole genome shotgun (WGS) entry which is preliminary data.</text>
</comment>
<dbReference type="Gene3D" id="3.40.50.1000">
    <property type="entry name" value="HAD superfamily/HAD-like"/>
    <property type="match status" value="1"/>
</dbReference>
<proteinExistence type="predicted"/>
<sequence>MKRIRIAFFDIDGTLLDFSTKSLSLKMKETLVRLKDNGIILCIATGRSPLTLPDFARSGFDAHMTFNGSFCYDTDGEIYSNPLPADDIRLIVDNAAAIGRPVSIATKDRFAANGVDEDLKAYYGISGFPIKASEDFDYIIANEKIFQIMMGCYEREYSAVMKGVRHAKIAAWWDRAVDIIPAEGGKGNAVRKILEYYGLDESDAIAFGDGNNDIEMLQTAGTGVAMGNGSSELKAVADDVCGTASEDGIYHYCLEHGLI</sequence>
<dbReference type="SFLD" id="SFLDG01140">
    <property type="entry name" value="C2.B:_Phosphomannomutase_and_P"/>
    <property type="match status" value="1"/>
</dbReference>
<dbReference type="GO" id="GO:0016791">
    <property type="term" value="F:phosphatase activity"/>
    <property type="evidence" value="ECO:0007669"/>
    <property type="project" value="TreeGrafter"/>
</dbReference>
<dbReference type="EMBL" id="JADIMF010000120">
    <property type="protein sequence ID" value="MBO8469593.1"/>
    <property type="molecule type" value="Genomic_DNA"/>
</dbReference>